<feature type="signal peptide" evidence="2">
    <location>
        <begin position="1"/>
        <end position="17"/>
    </location>
</feature>
<dbReference type="HOGENOM" id="CLU_012175_0_0_1"/>
<feature type="transmembrane region" description="Helical" evidence="1">
    <location>
        <begin position="420"/>
        <end position="439"/>
    </location>
</feature>
<feature type="transmembrane region" description="Helical" evidence="1">
    <location>
        <begin position="528"/>
        <end position="548"/>
    </location>
</feature>
<feature type="transmembrane region" description="Helical" evidence="1">
    <location>
        <begin position="460"/>
        <end position="479"/>
    </location>
</feature>
<accession>V5HSN5</accession>
<evidence type="ECO:0000256" key="1">
    <source>
        <dbReference type="SAM" id="Phobius"/>
    </source>
</evidence>
<proteinExistence type="predicted"/>
<keyword evidence="1" id="KW-0812">Transmembrane</keyword>
<keyword evidence="1" id="KW-0472">Membrane</keyword>
<sequence>MKLFSTCLFLLTAAVSARGISLLENSVIFDTNSRAAEARYTAARSHNGENRPLTAQNTYNGWVNPEDLPPMPQCISQQNQSTCCLAVEFSSDVLDGYLSYCDRSILAKAQLYLWIRDVTGRTWLVNVGDTNELQSLSPASLAKGYEDLNVIDNAPTCLTGSASAQSMELFQHIVASCMFTSTTQHTGNAARPWEYSESRHSIIALDSETAGYDLARDSTRDGNYFDKKCFCSTFTIDWKEEPCSGSRQIDLTKERLWINATCGSTYLPDHWADTLQTTGFAYIAIEDWHWPMCLANMPEQAIGLPDQCMTDACELDSSGYCKVKRTVDRGCFCRDIRYHSYGSLCQVFETRIDYVKWLHDLCGNVQDWHGLPDNWRQLAKPTALDMIPWRWTLKPSNSSNSAGRNDSGYIGTMGTCASNGWKLGSFALINIATFVAALSSQRTGICRITHEFLIWRPQRWGWFIRGAVIAALQLLANWFNVFLVQNIPGYENVPRSQLMILWCSMPRLAWLMILLVGPQRSETMNLSAAASSFFAEMIIQFVASYYMLMTVNYGRVHDFYLGHMEGAERGGFATIIHRTHRSVGSGYLNISRRQTTSKMEEEIMAPDNKSEETPLMNHDRRDDAIYGTFFVRNSVHWLSQKPSTELYEAAVISMFLLWIAQWLFWVGFIGLSSEEFCPPRLGVLTAVWIAFSVAGAAVGAA</sequence>
<dbReference type="Proteomes" id="UP000018001">
    <property type="component" value="Unassembled WGS sequence"/>
</dbReference>
<feature type="transmembrane region" description="Helical" evidence="1">
    <location>
        <begin position="499"/>
        <end position="516"/>
    </location>
</feature>
<feature type="transmembrane region" description="Helical" evidence="1">
    <location>
        <begin position="646"/>
        <end position="669"/>
    </location>
</feature>
<reference evidence="4" key="1">
    <citation type="journal article" date="2014" name="Genome Announc.">
        <title>Draft genome sequence of the formaldehyde-resistant fungus Byssochlamys spectabilis No. 5 (anamorph Paecilomyces variotii No. 5) (NBRC109023).</title>
        <authorList>
            <person name="Oka T."/>
            <person name="Ekino K."/>
            <person name="Fukuda K."/>
            <person name="Nomura Y."/>
        </authorList>
    </citation>
    <scope>NUCLEOTIDE SEQUENCE [LARGE SCALE GENOMIC DNA]</scope>
    <source>
        <strain evidence="4">No. 5 / NBRC 109023</strain>
    </source>
</reference>
<keyword evidence="1" id="KW-1133">Transmembrane helix</keyword>
<keyword evidence="4" id="KW-1185">Reference proteome</keyword>
<feature type="chain" id="PRO_5004736328" description="Integral membrane protein" evidence="2">
    <location>
        <begin position="18"/>
        <end position="701"/>
    </location>
</feature>
<dbReference type="eggNOG" id="ENOG502SJY9">
    <property type="taxonomic scope" value="Eukaryota"/>
</dbReference>
<feature type="transmembrane region" description="Helical" evidence="1">
    <location>
        <begin position="681"/>
        <end position="700"/>
    </location>
</feature>
<evidence type="ECO:0000256" key="2">
    <source>
        <dbReference type="SAM" id="SignalP"/>
    </source>
</evidence>
<dbReference type="InParanoid" id="V5HSN5"/>
<comment type="caution">
    <text evidence="3">The sequence shown here is derived from an EMBL/GenBank/DDBJ whole genome shotgun (WGS) entry which is preliminary data.</text>
</comment>
<organism evidence="3 4">
    <name type="scientific">Byssochlamys spectabilis (strain No. 5 / NBRC 109023)</name>
    <name type="common">Paecilomyces variotii</name>
    <dbReference type="NCBI Taxonomy" id="1356009"/>
    <lineage>
        <taxon>Eukaryota</taxon>
        <taxon>Fungi</taxon>
        <taxon>Dikarya</taxon>
        <taxon>Ascomycota</taxon>
        <taxon>Pezizomycotina</taxon>
        <taxon>Eurotiomycetes</taxon>
        <taxon>Eurotiomycetidae</taxon>
        <taxon>Eurotiales</taxon>
        <taxon>Thermoascaceae</taxon>
        <taxon>Paecilomyces</taxon>
    </lineage>
</organism>
<dbReference type="OrthoDB" id="3525430at2759"/>
<evidence type="ECO:0008006" key="5">
    <source>
        <dbReference type="Google" id="ProtNLM"/>
    </source>
</evidence>
<evidence type="ECO:0000313" key="3">
    <source>
        <dbReference type="EMBL" id="GAD92445.1"/>
    </source>
</evidence>
<evidence type="ECO:0000313" key="4">
    <source>
        <dbReference type="Proteomes" id="UP000018001"/>
    </source>
</evidence>
<dbReference type="EMBL" id="BAUL01000025">
    <property type="protein sequence ID" value="GAD92445.1"/>
    <property type="molecule type" value="Genomic_DNA"/>
</dbReference>
<name>V5HSN5_BYSSN</name>
<protein>
    <recommendedName>
        <fullName evidence="5">Integral membrane protein</fullName>
    </recommendedName>
</protein>
<dbReference type="AlphaFoldDB" id="V5HSN5"/>
<keyword evidence="2" id="KW-0732">Signal</keyword>
<gene>
    <name evidence="3" type="ORF">PVAR5_1036</name>
</gene>